<gene>
    <name evidence="5" type="ORF">LTR09_008893</name>
</gene>
<evidence type="ECO:0000256" key="3">
    <source>
        <dbReference type="SAM" id="MobiDB-lite"/>
    </source>
</evidence>
<dbReference type="GO" id="GO:0016491">
    <property type="term" value="F:oxidoreductase activity"/>
    <property type="evidence" value="ECO:0007669"/>
    <property type="project" value="UniProtKB-KW"/>
</dbReference>
<dbReference type="PANTHER" id="PTHR47990">
    <property type="entry name" value="2-OXOGLUTARATE (2OG) AND FE(II)-DEPENDENT OXYGENASE SUPERFAMILY PROTEIN-RELATED"/>
    <property type="match status" value="1"/>
</dbReference>
<keyword evidence="2" id="KW-0560">Oxidoreductase</keyword>
<feature type="region of interest" description="Disordered" evidence="3">
    <location>
        <begin position="319"/>
        <end position="353"/>
    </location>
</feature>
<dbReference type="Pfam" id="PF03171">
    <property type="entry name" value="2OG-FeII_Oxy"/>
    <property type="match status" value="1"/>
</dbReference>
<dbReference type="InterPro" id="IPR050231">
    <property type="entry name" value="Iron_ascorbate_oxido_reductase"/>
</dbReference>
<keyword evidence="2" id="KW-0479">Metal-binding</keyword>
<evidence type="ECO:0000259" key="4">
    <source>
        <dbReference type="PROSITE" id="PS51471"/>
    </source>
</evidence>
<evidence type="ECO:0000313" key="6">
    <source>
        <dbReference type="Proteomes" id="UP001271007"/>
    </source>
</evidence>
<dbReference type="GO" id="GO:0046872">
    <property type="term" value="F:metal ion binding"/>
    <property type="evidence" value="ECO:0007669"/>
    <property type="project" value="UniProtKB-KW"/>
</dbReference>
<proteinExistence type="inferred from homology"/>
<keyword evidence="2" id="KW-0408">Iron</keyword>
<feature type="compositionally biased region" description="Basic and acidic residues" evidence="3">
    <location>
        <begin position="330"/>
        <end position="353"/>
    </location>
</feature>
<feature type="domain" description="Fe2OG dioxygenase" evidence="4">
    <location>
        <begin position="181"/>
        <end position="283"/>
    </location>
</feature>
<dbReference type="Proteomes" id="UP001271007">
    <property type="component" value="Unassembled WGS sequence"/>
</dbReference>
<dbReference type="PROSITE" id="PS51471">
    <property type="entry name" value="FE2OG_OXY"/>
    <property type="match status" value="1"/>
</dbReference>
<name>A0AAJ0DAE3_9PEZI</name>
<dbReference type="EMBL" id="JAWDJX010000036">
    <property type="protein sequence ID" value="KAK3049973.1"/>
    <property type="molecule type" value="Genomic_DNA"/>
</dbReference>
<dbReference type="AlphaFoldDB" id="A0AAJ0DAE3"/>
<comment type="similarity">
    <text evidence="1 2">Belongs to the iron/ascorbate-dependent oxidoreductase family.</text>
</comment>
<dbReference type="InterPro" id="IPR027443">
    <property type="entry name" value="IPNS-like_sf"/>
</dbReference>
<dbReference type="GO" id="GO:0044283">
    <property type="term" value="P:small molecule biosynthetic process"/>
    <property type="evidence" value="ECO:0007669"/>
    <property type="project" value="UniProtKB-ARBA"/>
</dbReference>
<evidence type="ECO:0000256" key="2">
    <source>
        <dbReference type="RuleBase" id="RU003682"/>
    </source>
</evidence>
<keyword evidence="6" id="KW-1185">Reference proteome</keyword>
<evidence type="ECO:0000313" key="5">
    <source>
        <dbReference type="EMBL" id="KAK3049973.1"/>
    </source>
</evidence>
<dbReference type="InterPro" id="IPR026992">
    <property type="entry name" value="DIOX_N"/>
</dbReference>
<comment type="caution">
    <text evidence="5">The sequence shown here is derived from an EMBL/GenBank/DDBJ whole genome shotgun (WGS) entry which is preliminary data.</text>
</comment>
<dbReference type="InterPro" id="IPR005123">
    <property type="entry name" value="Oxoglu/Fe-dep_dioxygenase_dom"/>
</dbReference>
<dbReference type="Gene3D" id="2.60.120.330">
    <property type="entry name" value="B-lactam Antibiotic, Isopenicillin N Synthase, Chain"/>
    <property type="match status" value="1"/>
</dbReference>
<dbReference type="InterPro" id="IPR044861">
    <property type="entry name" value="IPNS-like_FE2OG_OXY"/>
</dbReference>
<evidence type="ECO:0000256" key="1">
    <source>
        <dbReference type="ARBA" id="ARBA00008056"/>
    </source>
</evidence>
<reference evidence="5" key="1">
    <citation type="submission" date="2023-04" db="EMBL/GenBank/DDBJ databases">
        <title>Black Yeasts Isolated from many extreme environments.</title>
        <authorList>
            <person name="Coleine C."/>
            <person name="Stajich J.E."/>
            <person name="Selbmann L."/>
        </authorList>
    </citation>
    <scope>NUCLEOTIDE SEQUENCE</scope>
    <source>
        <strain evidence="5">CCFEE 5312</strain>
    </source>
</reference>
<accession>A0AAJ0DAE3</accession>
<dbReference type="SUPFAM" id="SSF51197">
    <property type="entry name" value="Clavaminate synthase-like"/>
    <property type="match status" value="1"/>
</dbReference>
<organism evidence="5 6">
    <name type="scientific">Extremus antarcticus</name>
    <dbReference type="NCBI Taxonomy" id="702011"/>
    <lineage>
        <taxon>Eukaryota</taxon>
        <taxon>Fungi</taxon>
        <taxon>Dikarya</taxon>
        <taxon>Ascomycota</taxon>
        <taxon>Pezizomycotina</taxon>
        <taxon>Dothideomycetes</taxon>
        <taxon>Dothideomycetidae</taxon>
        <taxon>Mycosphaerellales</taxon>
        <taxon>Extremaceae</taxon>
        <taxon>Extremus</taxon>
    </lineage>
</organism>
<protein>
    <recommendedName>
        <fullName evidence="4">Fe2OG dioxygenase domain-containing protein</fullName>
    </recommendedName>
</protein>
<sequence>MPSRIEESIPSFPDDVPTANIYTVDFDRLKDGDPEEARKVYEASRGYGFFYLSNTHVDYDFMFDLANETFKLPLDEKMKYEMGNTGRYFGYKMSGSNYVDSKGTPDQSEFYNVSKDDVMGNGQYKEHPLEHPSTIERRRGELEGFMSSAHRVVLVVLKVLSEQLGLGPDVLPDLHKLDRVGGDQARVTHAPPVSADTITLGEHTDFGSVTVLFNQLGGLQVINPESKNYKYVKPQPGCAIINLGDALVKLVGGRLYSGVHRVVGPPGEQAQSPRHSVVYFARPNGDVKLKSRLDPDDGEEAMTADDWIAQRAKLRRTANYQGADTYHASRGTEHTKDSGKPKLDKPAQEAEAM</sequence>
<dbReference type="Pfam" id="PF14226">
    <property type="entry name" value="DIOX_N"/>
    <property type="match status" value="1"/>
</dbReference>